<gene>
    <name evidence="2" type="ORF">ED208_06625</name>
</gene>
<protein>
    <recommendedName>
        <fullName evidence="1">F5/8 type C domain-containing protein</fullName>
    </recommendedName>
</protein>
<dbReference type="InterPro" id="IPR008928">
    <property type="entry name" value="6-hairpin_glycosidase_sf"/>
</dbReference>
<evidence type="ECO:0000259" key="1">
    <source>
        <dbReference type="PROSITE" id="PS50022"/>
    </source>
</evidence>
<sequence length="995" mass="111101">MNRELPALPSPSLEWRPICSGQQTLTLTAQRVGARPALRLDYDFRGQAGFVVARCDWRRPMPSRYALRFRLRGSGAANDLEVKLVDASNHNVWRRVLKAQRPSARGRRYQLASHELEYAWGPAGGGKLGELGAIEIALVAGEGGAGRLWLSELEIIDTSAPEPWLVECSSAEAGHAGAQALEPAGWWPSPGDARPWLQLDAGTTRPLGGVRIDWLHGAPASGYRLLGSRDGRRWSRLHVARKAGGRYSLLHLPHARLRYLRLELDEACAGLRMQVLPPDDLRSIDDYWHRRAQTEPRGRFPRWLLREQSLWTPIGSGQGRQCALVNEEGLVELDAGSCTVEPMLWLRGRLYTWADVQVHHSLKDGWQPQPAVSWSAEDWRLHLALEMQAGGELRLSYRFDNLGPELLAARLFLLLRPYQVTPPWQRFRGLGGVSPIRRLDWRRGVIAVNGRPRLRVVQRPIGFGVLSFDEGPITDLLAQGQLPTDDHVADRSGYANGALRYDLQVPARGSATVEVLGLPASEEEARQGTTDWADKLGRQPWQAPGWGAEAIRVARSASAHILICRDGPALQAGPRRYRRSWIRDGATMSAALLRMGCVAEVGAFIRWYAPYQRADGFVPCCVDREGPDWLVEHDSHGQWLALIADHQRHGGEAGLLDELWPAVQRTVDCIAGLLDGTGLLPISASHEGYLAQPVHAYWDDFWALRGLGDAVSLAERRGEAALAQRWQALQARFGHSLFSSLARTRVERGLDYLPASLELADFDPTATANAVQLLGLPEALDRAALEQTFDRYLQGWQRQREGRQDGANYSPYQIRIISALVRLGRRAQALELLRYFLAERQPVAWNQWPEIIWRDPRSPGHLGDLPHAWIAAEYVLALRSLYVYEQPDDQGLVLAAGLAPEWLEGEGVRFGPAPSVCGPLRYALRRTGPHSLEFEIETGGRLSLRPPLPGAIHAVWVDGAVWREHDHESVRLDTRPNHYSNPCRVRIETTPGDAR</sequence>
<dbReference type="RefSeq" id="WP_123211083.1">
    <property type="nucleotide sequence ID" value="NZ_RJVO01000002.1"/>
</dbReference>
<name>A0A3N0VHA2_9GAMM</name>
<organism evidence="2 3">
    <name type="scientific">Stagnimonas aquatica</name>
    <dbReference type="NCBI Taxonomy" id="2689987"/>
    <lineage>
        <taxon>Bacteria</taxon>
        <taxon>Pseudomonadati</taxon>
        <taxon>Pseudomonadota</taxon>
        <taxon>Gammaproteobacteria</taxon>
        <taxon>Nevskiales</taxon>
        <taxon>Nevskiaceae</taxon>
        <taxon>Stagnimonas</taxon>
    </lineage>
</organism>
<evidence type="ECO:0000313" key="2">
    <source>
        <dbReference type="EMBL" id="ROH92040.1"/>
    </source>
</evidence>
<keyword evidence="3" id="KW-1185">Reference proteome</keyword>
<dbReference type="GO" id="GO:0005975">
    <property type="term" value="P:carbohydrate metabolic process"/>
    <property type="evidence" value="ECO:0007669"/>
    <property type="project" value="InterPro"/>
</dbReference>
<dbReference type="Gene3D" id="1.50.10.10">
    <property type="match status" value="1"/>
</dbReference>
<dbReference type="AlphaFoldDB" id="A0A3N0VHA2"/>
<dbReference type="InterPro" id="IPR012341">
    <property type="entry name" value="6hp_glycosidase-like_sf"/>
</dbReference>
<proteinExistence type="predicted"/>
<feature type="domain" description="F5/8 type C" evidence="1">
    <location>
        <begin position="133"/>
        <end position="262"/>
    </location>
</feature>
<reference evidence="2 3" key="1">
    <citation type="submission" date="2018-10" db="EMBL/GenBank/DDBJ databases">
        <authorList>
            <person name="Chen W.-M."/>
        </authorList>
    </citation>
    <scope>NUCLEOTIDE SEQUENCE [LARGE SCALE GENOMIC DNA]</scope>
    <source>
        <strain evidence="2 3">THS-13</strain>
    </source>
</reference>
<dbReference type="InterPro" id="IPR000421">
    <property type="entry name" value="FA58C"/>
</dbReference>
<dbReference type="Pfam" id="PF00754">
    <property type="entry name" value="F5_F8_type_C"/>
    <property type="match status" value="1"/>
</dbReference>
<comment type="caution">
    <text evidence="2">The sequence shown here is derived from an EMBL/GenBank/DDBJ whole genome shotgun (WGS) entry which is preliminary data.</text>
</comment>
<accession>A0A3N0VHA2</accession>
<evidence type="ECO:0000313" key="3">
    <source>
        <dbReference type="Proteomes" id="UP000282106"/>
    </source>
</evidence>
<dbReference type="InterPro" id="IPR008979">
    <property type="entry name" value="Galactose-bd-like_sf"/>
</dbReference>
<dbReference type="SUPFAM" id="SSF48208">
    <property type="entry name" value="Six-hairpin glycosidases"/>
    <property type="match status" value="1"/>
</dbReference>
<dbReference type="InParanoid" id="A0A3N0VHA2"/>
<dbReference type="PROSITE" id="PS50022">
    <property type="entry name" value="FA58C_3"/>
    <property type="match status" value="1"/>
</dbReference>
<dbReference type="SUPFAM" id="SSF49785">
    <property type="entry name" value="Galactose-binding domain-like"/>
    <property type="match status" value="1"/>
</dbReference>
<dbReference type="Gene3D" id="2.60.120.260">
    <property type="entry name" value="Galactose-binding domain-like"/>
    <property type="match status" value="1"/>
</dbReference>
<dbReference type="Proteomes" id="UP000282106">
    <property type="component" value="Unassembled WGS sequence"/>
</dbReference>
<dbReference type="EMBL" id="RJVO01000002">
    <property type="protein sequence ID" value="ROH92040.1"/>
    <property type="molecule type" value="Genomic_DNA"/>
</dbReference>